<organism evidence="2 3">
    <name type="scientific">Zhihengliuella alba</name>
    <dbReference type="NCBI Taxonomy" id="547018"/>
    <lineage>
        <taxon>Bacteria</taxon>
        <taxon>Bacillati</taxon>
        <taxon>Actinomycetota</taxon>
        <taxon>Actinomycetes</taxon>
        <taxon>Micrococcales</taxon>
        <taxon>Micrococcaceae</taxon>
        <taxon>Zhihengliuella</taxon>
    </lineage>
</organism>
<dbReference type="EMBL" id="BAABCJ010000001">
    <property type="protein sequence ID" value="GAA3696255.1"/>
    <property type="molecule type" value="Genomic_DNA"/>
</dbReference>
<dbReference type="RefSeq" id="WP_344879839.1">
    <property type="nucleotide sequence ID" value="NZ_BAABCJ010000001.1"/>
</dbReference>
<gene>
    <name evidence="2" type="ORF">GCM10022377_06350</name>
</gene>
<keyword evidence="1" id="KW-0812">Transmembrane</keyword>
<keyword evidence="1" id="KW-1133">Transmembrane helix</keyword>
<evidence type="ECO:0000313" key="2">
    <source>
        <dbReference type="EMBL" id="GAA3696255.1"/>
    </source>
</evidence>
<feature type="transmembrane region" description="Helical" evidence="1">
    <location>
        <begin position="38"/>
        <end position="56"/>
    </location>
</feature>
<keyword evidence="3" id="KW-1185">Reference proteome</keyword>
<protein>
    <recommendedName>
        <fullName evidence="4">Integral membrane protein</fullName>
    </recommendedName>
</protein>
<accession>A0ABP7CU04</accession>
<sequence>MEFLHLLLVFFHILGAAALVGGWLASFKTPTVGTWQHIGAWVQLITGLGLTVLAEMSSDGGPVNHAKIGVKLVLLVAVLVAAVIGRRKVKNGEPVPTGIAHTVGGFSLINVALAVFW</sequence>
<evidence type="ECO:0000313" key="3">
    <source>
        <dbReference type="Proteomes" id="UP001501536"/>
    </source>
</evidence>
<dbReference type="Proteomes" id="UP001501536">
    <property type="component" value="Unassembled WGS sequence"/>
</dbReference>
<feature type="transmembrane region" description="Helical" evidence="1">
    <location>
        <begin position="98"/>
        <end position="116"/>
    </location>
</feature>
<reference evidence="3" key="1">
    <citation type="journal article" date="2019" name="Int. J. Syst. Evol. Microbiol.">
        <title>The Global Catalogue of Microorganisms (GCM) 10K type strain sequencing project: providing services to taxonomists for standard genome sequencing and annotation.</title>
        <authorList>
            <consortium name="The Broad Institute Genomics Platform"/>
            <consortium name="The Broad Institute Genome Sequencing Center for Infectious Disease"/>
            <person name="Wu L."/>
            <person name="Ma J."/>
        </authorList>
    </citation>
    <scope>NUCLEOTIDE SEQUENCE [LARGE SCALE GENOMIC DNA]</scope>
    <source>
        <strain evidence="3">JCM 16961</strain>
    </source>
</reference>
<feature type="transmembrane region" description="Helical" evidence="1">
    <location>
        <begin position="68"/>
        <end position="86"/>
    </location>
</feature>
<evidence type="ECO:0008006" key="4">
    <source>
        <dbReference type="Google" id="ProtNLM"/>
    </source>
</evidence>
<comment type="caution">
    <text evidence="2">The sequence shown here is derived from an EMBL/GenBank/DDBJ whole genome shotgun (WGS) entry which is preliminary data.</text>
</comment>
<proteinExistence type="predicted"/>
<evidence type="ECO:0000256" key="1">
    <source>
        <dbReference type="SAM" id="Phobius"/>
    </source>
</evidence>
<keyword evidence="1" id="KW-0472">Membrane</keyword>
<name>A0ABP7CU04_9MICC</name>